<proteinExistence type="predicted"/>
<evidence type="ECO:0000256" key="1">
    <source>
        <dbReference type="SAM" id="Phobius"/>
    </source>
</evidence>
<accession>A0A3N1XNJ9</accession>
<keyword evidence="3" id="KW-1185">Reference proteome</keyword>
<dbReference type="EMBL" id="RJVG01000005">
    <property type="protein sequence ID" value="ROR28270.1"/>
    <property type="molecule type" value="Genomic_DNA"/>
</dbReference>
<protein>
    <submittedName>
        <fullName evidence="2">Uncharacterized protein</fullName>
    </submittedName>
</protein>
<feature type="transmembrane region" description="Helical" evidence="1">
    <location>
        <begin position="6"/>
        <end position="23"/>
    </location>
</feature>
<dbReference type="AlphaFoldDB" id="A0A3N1XNJ9"/>
<keyword evidence="1" id="KW-0472">Membrane</keyword>
<keyword evidence="1" id="KW-0812">Transmembrane</keyword>
<evidence type="ECO:0000313" key="3">
    <source>
        <dbReference type="Proteomes" id="UP000273083"/>
    </source>
</evidence>
<gene>
    <name evidence="2" type="ORF">EDD66_105211</name>
</gene>
<organism evidence="2 3">
    <name type="scientific">Mobilisporobacter senegalensis</name>
    <dbReference type="NCBI Taxonomy" id="1329262"/>
    <lineage>
        <taxon>Bacteria</taxon>
        <taxon>Bacillati</taxon>
        <taxon>Bacillota</taxon>
        <taxon>Clostridia</taxon>
        <taxon>Lachnospirales</taxon>
        <taxon>Lachnospiraceae</taxon>
        <taxon>Mobilisporobacter</taxon>
    </lineage>
</organism>
<keyword evidence="1" id="KW-1133">Transmembrane helix</keyword>
<sequence length="117" mass="13360">MLEMIVGILMTAIATSVIYIWGLKKSMSQQNDLLQILSIKGRKKVLKYLKKNGQITISEVEKEVNKISASQFYSKRKAVVTEPKVFSKALINEMKENGIITEELDHGKKIYRLQSKD</sequence>
<dbReference type="RefSeq" id="WP_123609444.1">
    <property type="nucleotide sequence ID" value="NZ_RJVG01000005.1"/>
</dbReference>
<evidence type="ECO:0000313" key="2">
    <source>
        <dbReference type="EMBL" id="ROR28270.1"/>
    </source>
</evidence>
<comment type="caution">
    <text evidence="2">The sequence shown here is derived from an EMBL/GenBank/DDBJ whole genome shotgun (WGS) entry which is preliminary data.</text>
</comment>
<name>A0A3N1XNJ9_9FIRM</name>
<reference evidence="2 3" key="1">
    <citation type="submission" date="2018-11" db="EMBL/GenBank/DDBJ databases">
        <title>Genomic Encyclopedia of Type Strains, Phase IV (KMG-IV): sequencing the most valuable type-strain genomes for metagenomic binning, comparative biology and taxonomic classification.</title>
        <authorList>
            <person name="Goeker M."/>
        </authorList>
    </citation>
    <scope>NUCLEOTIDE SEQUENCE [LARGE SCALE GENOMIC DNA]</scope>
    <source>
        <strain evidence="2 3">DSM 26537</strain>
    </source>
</reference>
<dbReference type="Proteomes" id="UP000273083">
    <property type="component" value="Unassembled WGS sequence"/>
</dbReference>
<dbReference type="OrthoDB" id="1681929at2"/>